<gene>
    <name evidence="1" type="ORF">CHS0354_008615</name>
</gene>
<reference evidence="1" key="2">
    <citation type="journal article" date="2021" name="Genome Biol. Evol.">
        <title>Developing a high-quality reference genome for a parasitic bivalve with doubly uniparental inheritance (Bivalvia: Unionida).</title>
        <authorList>
            <person name="Smith C.H."/>
        </authorList>
    </citation>
    <scope>NUCLEOTIDE SEQUENCE</scope>
    <source>
        <strain evidence="1">CHS0354</strain>
        <tissue evidence="1">Mantle</tissue>
    </source>
</reference>
<comment type="caution">
    <text evidence="1">The sequence shown here is derived from an EMBL/GenBank/DDBJ whole genome shotgun (WGS) entry which is preliminary data.</text>
</comment>
<reference evidence="1" key="1">
    <citation type="journal article" date="2021" name="Genome Biol. Evol.">
        <title>A High-Quality Reference Genome for a Parasitic Bivalve with Doubly Uniparental Inheritance (Bivalvia: Unionida).</title>
        <authorList>
            <person name="Smith C.H."/>
        </authorList>
    </citation>
    <scope>NUCLEOTIDE SEQUENCE</scope>
    <source>
        <strain evidence="1">CHS0354</strain>
    </source>
</reference>
<name>A0AAE0SVB5_9BIVA</name>
<dbReference type="AlphaFoldDB" id="A0AAE0SVB5"/>
<accession>A0AAE0SVB5</accession>
<evidence type="ECO:0000313" key="2">
    <source>
        <dbReference type="Proteomes" id="UP001195483"/>
    </source>
</evidence>
<dbReference type="EMBL" id="JAEAOA010000567">
    <property type="protein sequence ID" value="KAK3598867.1"/>
    <property type="molecule type" value="Genomic_DNA"/>
</dbReference>
<protein>
    <submittedName>
        <fullName evidence="1">Uncharacterized protein</fullName>
    </submittedName>
</protein>
<reference evidence="1" key="3">
    <citation type="submission" date="2023-05" db="EMBL/GenBank/DDBJ databases">
        <authorList>
            <person name="Smith C.H."/>
        </authorList>
    </citation>
    <scope>NUCLEOTIDE SEQUENCE</scope>
    <source>
        <strain evidence="1">CHS0354</strain>
        <tissue evidence="1">Mantle</tissue>
    </source>
</reference>
<keyword evidence="2" id="KW-1185">Reference proteome</keyword>
<evidence type="ECO:0000313" key="1">
    <source>
        <dbReference type="EMBL" id="KAK3598867.1"/>
    </source>
</evidence>
<organism evidence="1 2">
    <name type="scientific">Potamilus streckersoni</name>
    <dbReference type="NCBI Taxonomy" id="2493646"/>
    <lineage>
        <taxon>Eukaryota</taxon>
        <taxon>Metazoa</taxon>
        <taxon>Spiralia</taxon>
        <taxon>Lophotrochozoa</taxon>
        <taxon>Mollusca</taxon>
        <taxon>Bivalvia</taxon>
        <taxon>Autobranchia</taxon>
        <taxon>Heteroconchia</taxon>
        <taxon>Palaeoheterodonta</taxon>
        <taxon>Unionida</taxon>
        <taxon>Unionoidea</taxon>
        <taxon>Unionidae</taxon>
        <taxon>Ambleminae</taxon>
        <taxon>Lampsilini</taxon>
        <taxon>Potamilus</taxon>
    </lineage>
</organism>
<proteinExistence type="predicted"/>
<sequence length="95" mass="11006">MLLMEKHERKSSGVQGKDIYVHNDVSDITNEEIQLKTNDQVFSNVLLTGIGANTIPYSFLKKRRRENIEKDLIKEINNLSDDNEIIYLIGEKQNE</sequence>
<dbReference type="Proteomes" id="UP001195483">
    <property type="component" value="Unassembled WGS sequence"/>
</dbReference>